<reference evidence="6" key="1">
    <citation type="submission" date="2022-05" db="EMBL/GenBank/DDBJ databases">
        <title>The Musa troglodytarum L. genome provides insights into the mechanism of non-climacteric behaviour and enrichment of carotenoids.</title>
        <authorList>
            <person name="Wang J."/>
        </authorList>
    </citation>
    <scope>NUCLEOTIDE SEQUENCE</scope>
    <source>
        <tissue evidence="6">Leaf</tissue>
    </source>
</reference>
<evidence type="ECO:0000313" key="7">
    <source>
        <dbReference type="Proteomes" id="UP001055439"/>
    </source>
</evidence>
<dbReference type="GO" id="GO:0003735">
    <property type="term" value="F:structural constituent of ribosome"/>
    <property type="evidence" value="ECO:0007669"/>
    <property type="project" value="InterPro"/>
</dbReference>
<dbReference type="SUPFAM" id="SSF54686">
    <property type="entry name" value="Ribosomal protein L16p/L10e"/>
    <property type="match status" value="1"/>
</dbReference>
<evidence type="ECO:0000256" key="5">
    <source>
        <dbReference type="SAM" id="MobiDB-lite"/>
    </source>
</evidence>
<comment type="similarity">
    <text evidence="1">Belongs to the universal ribosomal protein uL16 family.</text>
</comment>
<dbReference type="AlphaFoldDB" id="A0A9E7L770"/>
<evidence type="ECO:0000313" key="6">
    <source>
        <dbReference type="EMBL" id="URE46882.1"/>
    </source>
</evidence>
<dbReference type="GO" id="GO:0006412">
    <property type="term" value="P:translation"/>
    <property type="evidence" value="ECO:0007669"/>
    <property type="project" value="InterPro"/>
</dbReference>
<protein>
    <submittedName>
        <fullName evidence="6">Ribosomal protein L16p/L10e</fullName>
    </submittedName>
</protein>
<accession>A0A9E7L770</accession>
<feature type="region of interest" description="Disordered" evidence="5">
    <location>
        <begin position="249"/>
        <end position="300"/>
    </location>
</feature>
<keyword evidence="2 6" id="KW-0689">Ribosomal protein</keyword>
<evidence type="ECO:0000256" key="3">
    <source>
        <dbReference type="ARBA" id="ARBA00023274"/>
    </source>
</evidence>
<dbReference type="NCBIfam" id="NF003239">
    <property type="entry name" value="PRK04199.1-4"/>
    <property type="match status" value="1"/>
</dbReference>
<dbReference type="GO" id="GO:0010224">
    <property type="term" value="P:response to UV-B"/>
    <property type="evidence" value="ECO:0007669"/>
    <property type="project" value="UniProtKB-ARBA"/>
</dbReference>
<evidence type="ECO:0000256" key="4">
    <source>
        <dbReference type="ARBA" id="ARBA00026019"/>
    </source>
</evidence>
<keyword evidence="7" id="KW-1185">Reference proteome</keyword>
<dbReference type="InterPro" id="IPR018255">
    <property type="entry name" value="Ribosomal_uL16_CS_euk_arc"/>
</dbReference>
<dbReference type="NCBIfam" id="TIGR00279">
    <property type="entry name" value="uL16_euk_arch"/>
    <property type="match status" value="1"/>
</dbReference>
<dbReference type="FunFam" id="3.90.1170.10:FF:000002">
    <property type="entry name" value="60S ribosomal protein L10"/>
    <property type="match status" value="1"/>
</dbReference>
<name>A0A9E7L770_9LILI</name>
<dbReference type="GO" id="GO:1990904">
    <property type="term" value="C:ribonucleoprotein complex"/>
    <property type="evidence" value="ECO:0007669"/>
    <property type="project" value="UniProtKB-KW"/>
</dbReference>
<dbReference type="Gene3D" id="3.90.1170.10">
    <property type="entry name" value="Ribosomal protein L10e/L16"/>
    <property type="match status" value="1"/>
</dbReference>
<comment type="subunit">
    <text evidence="4">Component of the small ribosomal subunit. Mature ribosomes consist of a small (40S) and a large (60S) subunit. The 40S subunit contains about 33 different proteins and 1 molecule of RNA (18S). The 60S subunit contains about 49 different proteins and 3 molecules of RNA (25S, 5.8S and 5S).</text>
</comment>
<dbReference type="CDD" id="cd01433">
    <property type="entry name" value="Ribosomal_L16_L10e"/>
    <property type="match status" value="1"/>
</dbReference>
<keyword evidence="3" id="KW-0687">Ribonucleoprotein</keyword>
<dbReference type="InterPro" id="IPR047873">
    <property type="entry name" value="Ribosomal_uL16"/>
</dbReference>
<dbReference type="PROSITE" id="PS01257">
    <property type="entry name" value="RIBOSOMAL_L10E"/>
    <property type="match status" value="1"/>
</dbReference>
<dbReference type="Proteomes" id="UP001055439">
    <property type="component" value="Chromosome 9"/>
</dbReference>
<organism evidence="6 7">
    <name type="scientific">Musa troglodytarum</name>
    <name type="common">fe'i banana</name>
    <dbReference type="NCBI Taxonomy" id="320322"/>
    <lineage>
        <taxon>Eukaryota</taxon>
        <taxon>Viridiplantae</taxon>
        <taxon>Streptophyta</taxon>
        <taxon>Embryophyta</taxon>
        <taxon>Tracheophyta</taxon>
        <taxon>Spermatophyta</taxon>
        <taxon>Magnoliopsida</taxon>
        <taxon>Liliopsida</taxon>
        <taxon>Zingiberales</taxon>
        <taxon>Musaceae</taxon>
        <taxon>Musa</taxon>
    </lineage>
</organism>
<proteinExistence type="inferred from homology"/>
<dbReference type="Pfam" id="PF00252">
    <property type="entry name" value="Ribosomal_L16"/>
    <property type="match status" value="1"/>
</dbReference>
<dbReference type="PANTHER" id="PTHR11726">
    <property type="entry name" value="60S RIBOSOMAL PROTEIN L10"/>
    <property type="match status" value="1"/>
</dbReference>
<dbReference type="InterPro" id="IPR036920">
    <property type="entry name" value="Ribosomal_uL16_sf"/>
</dbReference>
<dbReference type="InterPro" id="IPR016180">
    <property type="entry name" value="Ribosomal_uL16_dom"/>
</dbReference>
<dbReference type="OrthoDB" id="10258869at2759"/>
<sequence length="300" mass="33312">MDVLTCRGPARCYRQIKNKPYPKSRYCRGVPDSKIRIYDVGMKKKGVDEFPFCVHLVSWEKENVSSEALEAARIACNKYMTKFAGKDAFHLRVRVHPFHVLRINKMLSCAGADRLQTGMRGAFGKPQGTCARVSIGQVLLSVRCKDNNSNNAQEALRRAKFKFPGRQKIIISGKWGFTKFSRADYLKWKSENRIAPDGVNAKLLGCHGPLANRRPGKAFLPAAFNSKTLLEGVGATALVHEVGTTRQLQDQRVVSPPRHSEACSVPLLTTPSPPEDVAGRNTNPQFLDASEVVSPKDYQG</sequence>
<dbReference type="InterPro" id="IPR001197">
    <property type="entry name" value="Ribosomal_uL16_euk_arch"/>
</dbReference>
<gene>
    <name evidence="6" type="ORF">MUK42_33093</name>
</gene>
<evidence type="ECO:0000256" key="2">
    <source>
        <dbReference type="ARBA" id="ARBA00022980"/>
    </source>
</evidence>
<dbReference type="EMBL" id="CP097511">
    <property type="protein sequence ID" value="URE46882.1"/>
    <property type="molecule type" value="Genomic_DNA"/>
</dbReference>
<dbReference type="GO" id="GO:0005840">
    <property type="term" value="C:ribosome"/>
    <property type="evidence" value="ECO:0007669"/>
    <property type="project" value="UniProtKB-KW"/>
</dbReference>
<evidence type="ECO:0000256" key="1">
    <source>
        <dbReference type="ARBA" id="ARBA00008931"/>
    </source>
</evidence>